<dbReference type="Gene3D" id="1.20.120.450">
    <property type="entry name" value="dinb family like domain"/>
    <property type="match status" value="1"/>
</dbReference>
<dbReference type="EMBL" id="JACHHG010000003">
    <property type="protein sequence ID" value="MBB6097490.1"/>
    <property type="molecule type" value="Genomic_DNA"/>
</dbReference>
<reference evidence="2 3" key="1">
    <citation type="submission" date="2020-08" db="EMBL/GenBank/DDBJ databases">
        <title>Genomic Encyclopedia of Type Strains, Phase IV (KMG-IV): sequencing the most valuable type-strain genomes for metagenomic binning, comparative biology and taxonomic classification.</title>
        <authorList>
            <person name="Goeker M."/>
        </authorList>
    </citation>
    <scope>NUCLEOTIDE SEQUENCE [LARGE SCALE GENOMIC DNA]</scope>
    <source>
        <strain evidence="2 3">DSM 21458</strain>
    </source>
</reference>
<organism evidence="2 3">
    <name type="scientific">Deinobacterium chartae</name>
    <dbReference type="NCBI Taxonomy" id="521158"/>
    <lineage>
        <taxon>Bacteria</taxon>
        <taxon>Thermotogati</taxon>
        <taxon>Deinococcota</taxon>
        <taxon>Deinococci</taxon>
        <taxon>Deinococcales</taxon>
        <taxon>Deinococcaceae</taxon>
        <taxon>Deinobacterium</taxon>
    </lineage>
</organism>
<dbReference type="InterPro" id="IPR034660">
    <property type="entry name" value="DinB/YfiT-like"/>
</dbReference>
<feature type="domain" description="DinB-like" evidence="1">
    <location>
        <begin position="44"/>
        <end position="162"/>
    </location>
</feature>
<sequence length="171" mass="19042">MKKRLWVPVVFAASAAAVAVYRAGGLKPLIVQNLIERPVAERTFDELAAELEASGADLEARFARASSSAANAEQLRHIIGIERWGQRRLKVAFGEPLDPGGYRPFRPADDRSWDALLADFRETRAATVELVRSLDVGWDLPIPHDSLGDLSVRGWVQYLRLHAALEGFRIR</sequence>
<comment type="caution">
    <text evidence="2">The sequence shown here is derived from an EMBL/GenBank/DDBJ whole genome shotgun (WGS) entry which is preliminary data.</text>
</comment>
<evidence type="ECO:0000259" key="1">
    <source>
        <dbReference type="Pfam" id="PF12867"/>
    </source>
</evidence>
<dbReference type="Pfam" id="PF12867">
    <property type="entry name" value="DinB_2"/>
    <property type="match status" value="1"/>
</dbReference>
<dbReference type="RefSeq" id="WP_183984988.1">
    <property type="nucleotide sequence ID" value="NZ_JACHHG010000003.1"/>
</dbReference>
<dbReference type="AlphaFoldDB" id="A0A841HZ52"/>
<evidence type="ECO:0000313" key="3">
    <source>
        <dbReference type="Proteomes" id="UP000569951"/>
    </source>
</evidence>
<name>A0A841HZ52_9DEIO</name>
<proteinExistence type="predicted"/>
<accession>A0A841HZ52</accession>
<dbReference type="InterPro" id="IPR024775">
    <property type="entry name" value="DinB-like"/>
</dbReference>
<gene>
    <name evidence="2" type="ORF">HNR42_000907</name>
</gene>
<protein>
    <recommendedName>
        <fullName evidence="1">DinB-like domain-containing protein</fullName>
    </recommendedName>
</protein>
<keyword evidence="3" id="KW-1185">Reference proteome</keyword>
<evidence type="ECO:0000313" key="2">
    <source>
        <dbReference type="EMBL" id="MBB6097490.1"/>
    </source>
</evidence>
<dbReference type="SUPFAM" id="SSF109854">
    <property type="entry name" value="DinB/YfiT-like putative metalloenzymes"/>
    <property type="match status" value="1"/>
</dbReference>
<dbReference type="Proteomes" id="UP000569951">
    <property type="component" value="Unassembled WGS sequence"/>
</dbReference>